<feature type="transmembrane region" description="Helical" evidence="10">
    <location>
        <begin position="538"/>
        <end position="556"/>
    </location>
</feature>
<comment type="caution">
    <text evidence="15">The sequence shown here is derived from an EMBL/GenBank/DDBJ whole genome shotgun (WGS) entry which is preliminary data.</text>
</comment>
<evidence type="ECO:0000256" key="3">
    <source>
        <dbReference type="ARBA" id="ARBA00022449"/>
    </source>
</evidence>
<feature type="transmembrane region" description="Helical" evidence="10">
    <location>
        <begin position="134"/>
        <end position="158"/>
    </location>
</feature>
<sequence length="737" mass="81818">MGWLLGIIPLLMLMLLLSQSSYIAEGGVISLQFLWFKALGISFSFRIDGLSQLLLVLICGIGFPIVIYSKPYFKQHPYLNRYYCLLFLFMVSMIGAVSADDLITLYVFWELTSICSFLLIGLNHQQRKARKAAIEALFITTLGGLALLASFILLAEAAGTQAISALIRNPATILEHPYFPWMLSLFLIGAFTKSAQFPFSFWLPGAMVAPTPVSAYLHSATMVQLGIYLLARFHPLFAESNLWFISLTTIGSITMLSSVMAAFKHLDMKLILAYTTITALGSLVFILAGNDPVVIKASVSFLLVHALYKANLFMAIGDIQHQTGTRHLKYVGGLHRVMPITFLAVFVAGCSMAGLPPLLGFYVKELVYEASLAAPSATYLLTFIVVLANMVMAAIAFTLVLKPFWGAQYPSRVREANYNMSVNALLLAIITLFFSIFTQTMNVYILSPAAKAILGQSEPFRIVSRGEAMWPSLILSAITLSGAALLYIGRRPLRFTLLKTNKLRWIFPYHILQVLLIGSVNIANNWTNRLQTPNYNRYFIITFLTLCLIFGFSLLPHAFPLAFSKPTYLLWLLLFWLLGSATSLLWVKQFITGLIGLSVFGLILALFFVIQGAPDLAMTQILIETLMVILIVFSLSGLKKWPRIQQETFWHRVISGGIAICFGAFISLTLDALLVSPFNDKVGRYYIEHSLPLGNGLNVVNVVLVDFRALDTLGESVVLLIAAFGIKILLNRRSGRR</sequence>
<feature type="transmembrane region" description="Helical" evidence="10">
    <location>
        <begin position="379"/>
        <end position="401"/>
    </location>
</feature>
<evidence type="ECO:0000259" key="13">
    <source>
        <dbReference type="Pfam" id="PF13244"/>
    </source>
</evidence>
<feature type="transmembrane region" description="Helical" evidence="10">
    <location>
        <begin position="617"/>
        <end position="637"/>
    </location>
</feature>
<feature type="transmembrane region" description="Helical" evidence="10">
    <location>
        <begin position="103"/>
        <end position="122"/>
    </location>
</feature>
<dbReference type="Pfam" id="PF00361">
    <property type="entry name" value="Proton_antipo_M"/>
    <property type="match status" value="1"/>
</dbReference>
<feature type="domain" description="NADH:quinone oxidoreductase/Mrp antiporter transmembrane" evidence="11">
    <location>
        <begin position="99"/>
        <end position="383"/>
    </location>
</feature>
<feature type="transmembrane region" description="Helical" evidence="10">
    <location>
        <begin position="468"/>
        <end position="489"/>
    </location>
</feature>
<evidence type="ECO:0000313" key="15">
    <source>
        <dbReference type="EMBL" id="GGI90283.1"/>
    </source>
</evidence>
<evidence type="ECO:0000256" key="2">
    <source>
        <dbReference type="ARBA" id="ARBA00022448"/>
    </source>
</evidence>
<evidence type="ECO:0000256" key="5">
    <source>
        <dbReference type="ARBA" id="ARBA00022692"/>
    </source>
</evidence>
<feature type="transmembrane region" description="Helical" evidence="10">
    <location>
        <begin position="649"/>
        <end position="670"/>
    </location>
</feature>
<feature type="transmembrane region" description="Helical" evidence="10">
    <location>
        <begin position="337"/>
        <end position="359"/>
    </location>
</feature>
<dbReference type="InterPro" id="IPR001516">
    <property type="entry name" value="Proton_antipo_N"/>
</dbReference>
<keyword evidence="4" id="KW-1003">Cell membrane</keyword>
<feature type="transmembrane region" description="Helical" evidence="10">
    <location>
        <begin position="422"/>
        <end position="445"/>
    </location>
</feature>
<keyword evidence="7" id="KW-0406">Ion transport</keyword>
<protein>
    <submittedName>
        <fullName evidence="15">Na(+)/H(+) antiporter subunit A</fullName>
    </submittedName>
</protein>
<feature type="transmembrane region" description="Helical" evidence="10">
    <location>
        <begin position="178"/>
        <end position="203"/>
    </location>
</feature>
<dbReference type="AlphaFoldDB" id="A0A917ND41"/>
<feature type="transmembrane region" description="Helical" evidence="10">
    <location>
        <begin position="80"/>
        <end position="97"/>
    </location>
</feature>
<feature type="transmembrane region" description="Helical" evidence="10">
    <location>
        <begin position="713"/>
        <end position="730"/>
    </location>
</feature>
<dbReference type="PRINTS" id="PR01435">
    <property type="entry name" value="NPOXDRDTASE5"/>
</dbReference>
<keyword evidence="2" id="KW-0813">Transport</keyword>
<dbReference type="EMBL" id="BMOB01000008">
    <property type="protein sequence ID" value="GGI90283.1"/>
    <property type="molecule type" value="Genomic_DNA"/>
</dbReference>
<keyword evidence="8 10" id="KW-0472">Membrane</keyword>
<feature type="transmembrane region" description="Helical" evidence="10">
    <location>
        <begin position="594"/>
        <end position="611"/>
    </location>
</feature>
<dbReference type="InterPro" id="IPR050616">
    <property type="entry name" value="CPA3_Na-H_Antiporter_A"/>
</dbReference>
<feature type="domain" description="NADH-Ubiquinone oxidoreductase (complex I) chain 5 N-terminal" evidence="12">
    <location>
        <begin position="38"/>
        <end position="83"/>
    </location>
</feature>
<accession>A0A917ND41</accession>
<keyword evidence="5 9" id="KW-0812">Transmembrane</keyword>
<dbReference type="PANTHER" id="PTHR43373:SF1">
    <property type="entry name" value="NA(+)_H(+) ANTIPORTER SUBUNIT A"/>
    <property type="match status" value="1"/>
</dbReference>
<keyword evidence="3" id="KW-0050">Antiport</keyword>
<dbReference type="InterPro" id="IPR001750">
    <property type="entry name" value="ND/Mrp_TM"/>
</dbReference>
<evidence type="ECO:0000259" key="11">
    <source>
        <dbReference type="Pfam" id="PF00361"/>
    </source>
</evidence>
<dbReference type="Pfam" id="PF20501">
    <property type="entry name" value="MbhE"/>
    <property type="match status" value="1"/>
</dbReference>
<feature type="domain" description="MrpA C-terminal/MbhD" evidence="13">
    <location>
        <begin position="577"/>
        <end position="639"/>
    </location>
</feature>
<evidence type="ECO:0000259" key="12">
    <source>
        <dbReference type="Pfam" id="PF00662"/>
    </source>
</evidence>
<feature type="transmembrane region" description="Helical" evidence="10">
    <location>
        <begin position="243"/>
        <end position="263"/>
    </location>
</feature>
<feature type="transmembrane region" description="Helical" evidence="10">
    <location>
        <begin position="50"/>
        <end position="68"/>
    </location>
</feature>
<gene>
    <name evidence="15" type="primary">shaA</name>
    <name evidence="15" type="ORF">GCM10007966_18840</name>
</gene>
<dbReference type="Pfam" id="PF13244">
    <property type="entry name" value="MbhD"/>
    <property type="match status" value="1"/>
</dbReference>
<dbReference type="GO" id="GO:0015297">
    <property type="term" value="F:antiporter activity"/>
    <property type="evidence" value="ECO:0007669"/>
    <property type="project" value="UniProtKB-KW"/>
</dbReference>
<dbReference type="InterPro" id="IPR046806">
    <property type="entry name" value="MrpA_C/MbhE"/>
</dbReference>
<evidence type="ECO:0000256" key="9">
    <source>
        <dbReference type="RuleBase" id="RU000320"/>
    </source>
</evidence>
<name>A0A917ND41_9GAMM</name>
<dbReference type="PRINTS" id="PR01434">
    <property type="entry name" value="NADHDHGNASE5"/>
</dbReference>
<evidence type="ECO:0000313" key="16">
    <source>
        <dbReference type="Proteomes" id="UP000630149"/>
    </source>
</evidence>
<reference evidence="15" key="2">
    <citation type="submission" date="2020-09" db="EMBL/GenBank/DDBJ databases">
        <authorList>
            <person name="Sun Q."/>
            <person name="Ohkuma M."/>
        </authorList>
    </citation>
    <scope>NUCLEOTIDE SEQUENCE</scope>
    <source>
        <strain evidence="15">JCM 13919</strain>
    </source>
</reference>
<evidence type="ECO:0000256" key="1">
    <source>
        <dbReference type="ARBA" id="ARBA00004651"/>
    </source>
</evidence>
<feature type="transmembrane region" description="Helical" evidence="10">
    <location>
        <begin position="270"/>
        <end position="288"/>
    </location>
</feature>
<evidence type="ECO:0000256" key="6">
    <source>
        <dbReference type="ARBA" id="ARBA00022989"/>
    </source>
</evidence>
<evidence type="ECO:0000256" key="4">
    <source>
        <dbReference type="ARBA" id="ARBA00022475"/>
    </source>
</evidence>
<dbReference type="Pfam" id="PF00662">
    <property type="entry name" value="Proton_antipo_N"/>
    <property type="match status" value="1"/>
</dbReference>
<evidence type="ECO:0000256" key="8">
    <source>
        <dbReference type="ARBA" id="ARBA00023136"/>
    </source>
</evidence>
<proteinExistence type="predicted"/>
<evidence type="ECO:0000259" key="14">
    <source>
        <dbReference type="Pfam" id="PF20501"/>
    </source>
</evidence>
<keyword evidence="6 10" id="KW-1133">Transmembrane helix</keyword>
<reference evidence="15" key="1">
    <citation type="journal article" date="2014" name="Int. J. Syst. Evol. Microbiol.">
        <title>Complete genome sequence of Corynebacterium casei LMG S-19264T (=DSM 44701T), isolated from a smear-ripened cheese.</title>
        <authorList>
            <consortium name="US DOE Joint Genome Institute (JGI-PGF)"/>
            <person name="Walter F."/>
            <person name="Albersmeier A."/>
            <person name="Kalinowski J."/>
            <person name="Ruckert C."/>
        </authorList>
    </citation>
    <scope>NUCLEOTIDE SEQUENCE</scope>
    <source>
        <strain evidence="15">JCM 13919</strain>
    </source>
</reference>
<evidence type="ECO:0000256" key="7">
    <source>
        <dbReference type="ARBA" id="ARBA00023065"/>
    </source>
</evidence>
<feature type="transmembrane region" description="Helical" evidence="10">
    <location>
        <begin position="568"/>
        <end position="587"/>
    </location>
</feature>
<keyword evidence="16" id="KW-1185">Reference proteome</keyword>
<dbReference type="Proteomes" id="UP000630149">
    <property type="component" value="Unassembled WGS sequence"/>
</dbReference>
<comment type="subcellular location">
    <subcellularLocation>
        <location evidence="1">Cell membrane</location>
        <topology evidence="1">Multi-pass membrane protein</topology>
    </subcellularLocation>
    <subcellularLocation>
        <location evidence="9">Membrane</location>
        <topology evidence="9">Multi-pass membrane protein</topology>
    </subcellularLocation>
</comment>
<dbReference type="GO" id="GO:0006811">
    <property type="term" value="P:monoatomic ion transport"/>
    <property type="evidence" value="ECO:0007669"/>
    <property type="project" value="UniProtKB-KW"/>
</dbReference>
<dbReference type="PANTHER" id="PTHR43373">
    <property type="entry name" value="NA(+)/H(+) ANTIPORTER SUBUNIT"/>
    <property type="match status" value="1"/>
</dbReference>
<dbReference type="GO" id="GO:0005886">
    <property type="term" value="C:plasma membrane"/>
    <property type="evidence" value="ECO:0007669"/>
    <property type="project" value="UniProtKB-SubCell"/>
</dbReference>
<dbReference type="InterPro" id="IPR025383">
    <property type="entry name" value="MrpA_C/MbhD"/>
</dbReference>
<evidence type="ECO:0000256" key="10">
    <source>
        <dbReference type="SAM" id="Phobius"/>
    </source>
</evidence>
<feature type="domain" description="MrpA C-terminal/MbhE" evidence="14">
    <location>
        <begin position="653"/>
        <end position="732"/>
    </location>
</feature>
<feature type="transmembrane region" description="Helical" evidence="10">
    <location>
        <begin position="294"/>
        <end position="316"/>
    </location>
</feature>
<organism evidence="15 16">
    <name type="scientific">Legionella impletisoli</name>
    <dbReference type="NCBI Taxonomy" id="343510"/>
    <lineage>
        <taxon>Bacteria</taxon>
        <taxon>Pseudomonadati</taxon>
        <taxon>Pseudomonadota</taxon>
        <taxon>Gammaproteobacteria</taxon>
        <taxon>Legionellales</taxon>
        <taxon>Legionellaceae</taxon>
        <taxon>Legionella</taxon>
    </lineage>
</organism>